<dbReference type="Proteomes" id="UP000215914">
    <property type="component" value="Chromosome 2"/>
</dbReference>
<organism evidence="3 4">
    <name type="scientific">Helianthus annuus</name>
    <name type="common">Common sunflower</name>
    <dbReference type="NCBI Taxonomy" id="4232"/>
    <lineage>
        <taxon>Eukaryota</taxon>
        <taxon>Viridiplantae</taxon>
        <taxon>Streptophyta</taxon>
        <taxon>Embryophyta</taxon>
        <taxon>Tracheophyta</taxon>
        <taxon>Spermatophyta</taxon>
        <taxon>Magnoliopsida</taxon>
        <taxon>eudicotyledons</taxon>
        <taxon>Gunneridae</taxon>
        <taxon>Pentapetalae</taxon>
        <taxon>asterids</taxon>
        <taxon>campanulids</taxon>
        <taxon>Asterales</taxon>
        <taxon>Asteraceae</taxon>
        <taxon>Asteroideae</taxon>
        <taxon>Heliantheae alliance</taxon>
        <taxon>Heliantheae</taxon>
        <taxon>Helianthus</taxon>
    </lineage>
</organism>
<protein>
    <submittedName>
        <fullName evidence="2 3">Small auxin-up RNA</fullName>
    </submittedName>
</protein>
<evidence type="ECO:0000313" key="2">
    <source>
        <dbReference type="EMBL" id="KAF5799220.1"/>
    </source>
</evidence>
<name>A0A251VJK0_HELAN</name>
<dbReference type="OrthoDB" id="1840940at2759"/>
<dbReference type="InterPro" id="IPR003676">
    <property type="entry name" value="SAUR_fam"/>
</dbReference>
<dbReference type="PANTHER" id="PTHR31374:SF9">
    <property type="entry name" value="AUXIN-RESPONSIVE FAMILY PROTEIN"/>
    <property type="match status" value="1"/>
</dbReference>
<dbReference type="InParanoid" id="A0A251VJK0"/>
<dbReference type="GO" id="GO:0009733">
    <property type="term" value="P:response to auxin"/>
    <property type="evidence" value="ECO:0007669"/>
    <property type="project" value="InterPro"/>
</dbReference>
<gene>
    <name evidence="3" type="ORF">HannXRQ_Chr02g0053461</name>
    <name evidence="2" type="ORF">HanXRQr2_Chr07g0302061</name>
</gene>
<dbReference type="EMBL" id="MNCJ02000322">
    <property type="protein sequence ID" value="KAF5799220.1"/>
    <property type="molecule type" value="Genomic_DNA"/>
</dbReference>
<reference evidence="3" key="2">
    <citation type="submission" date="2017-02" db="EMBL/GenBank/DDBJ databases">
        <title>Sunflower complete genome.</title>
        <authorList>
            <person name="Langlade N."/>
            <person name="Munos S."/>
        </authorList>
    </citation>
    <scope>NUCLEOTIDE SEQUENCE [LARGE SCALE GENOMIC DNA]</scope>
    <source>
        <tissue evidence="3">Leaves</tissue>
    </source>
</reference>
<dbReference type="Pfam" id="PF02519">
    <property type="entry name" value="Auxin_inducible"/>
    <property type="match status" value="1"/>
</dbReference>
<proteinExistence type="inferred from homology"/>
<sequence length="121" mass="14115">MMNLKAWVLKRCRKKNNTSSVECDKCWQWALRWASSFARQGEKEVSIPSDVPKGHLAVYVGENYRRFVIKVKLLKHPLFNALLDEYEFNSDSRFYIPCDEEVFLDVVGCATTPTDRSILCY</sequence>
<dbReference type="AlphaFoldDB" id="A0A251VJK0"/>
<accession>A0A251VJK0</accession>
<evidence type="ECO:0000256" key="1">
    <source>
        <dbReference type="ARBA" id="ARBA00006974"/>
    </source>
</evidence>
<dbReference type="OMA" id="DKCWQWA"/>
<keyword evidence="4" id="KW-1185">Reference proteome</keyword>
<dbReference type="PANTHER" id="PTHR31374">
    <property type="entry name" value="AUXIN-INDUCED PROTEIN-LIKE-RELATED"/>
    <property type="match status" value="1"/>
</dbReference>
<evidence type="ECO:0000313" key="3">
    <source>
        <dbReference type="EMBL" id="OTG35132.1"/>
    </source>
</evidence>
<dbReference type="EMBL" id="CM007891">
    <property type="protein sequence ID" value="OTG35132.1"/>
    <property type="molecule type" value="Genomic_DNA"/>
</dbReference>
<reference evidence="2" key="3">
    <citation type="submission" date="2020-06" db="EMBL/GenBank/DDBJ databases">
        <title>Helianthus annuus Genome sequencing and assembly Release 2.</title>
        <authorList>
            <person name="Gouzy J."/>
            <person name="Langlade N."/>
            <person name="Munos S."/>
        </authorList>
    </citation>
    <scope>NUCLEOTIDE SEQUENCE</scope>
    <source>
        <tissue evidence="2">Leaves</tissue>
    </source>
</reference>
<dbReference type="FunCoup" id="A0A251VJK0">
    <property type="interactions" value="341"/>
</dbReference>
<comment type="similarity">
    <text evidence="1">Belongs to the ARG7 family.</text>
</comment>
<evidence type="ECO:0000313" key="4">
    <source>
        <dbReference type="Proteomes" id="UP000215914"/>
    </source>
</evidence>
<dbReference type="Gramene" id="mRNA:HanXRQr2_Chr07g0302061">
    <property type="protein sequence ID" value="CDS:HanXRQr2_Chr07g0302061.1"/>
    <property type="gene ID" value="HanXRQr2_Chr07g0302061"/>
</dbReference>
<reference evidence="2 4" key="1">
    <citation type="journal article" date="2017" name="Nature">
        <title>The sunflower genome provides insights into oil metabolism, flowering and Asterid evolution.</title>
        <authorList>
            <person name="Badouin H."/>
            <person name="Gouzy J."/>
            <person name="Grassa C.J."/>
            <person name="Murat F."/>
            <person name="Staton S.E."/>
            <person name="Cottret L."/>
            <person name="Lelandais-Briere C."/>
            <person name="Owens G.L."/>
            <person name="Carrere S."/>
            <person name="Mayjonade B."/>
            <person name="Legrand L."/>
            <person name="Gill N."/>
            <person name="Kane N.C."/>
            <person name="Bowers J.E."/>
            <person name="Hubner S."/>
            <person name="Bellec A."/>
            <person name="Berard A."/>
            <person name="Berges H."/>
            <person name="Blanchet N."/>
            <person name="Boniface M.C."/>
            <person name="Brunel D."/>
            <person name="Catrice O."/>
            <person name="Chaidir N."/>
            <person name="Claudel C."/>
            <person name="Donnadieu C."/>
            <person name="Faraut T."/>
            <person name="Fievet G."/>
            <person name="Helmstetter N."/>
            <person name="King M."/>
            <person name="Knapp S.J."/>
            <person name="Lai Z."/>
            <person name="Le Paslier M.C."/>
            <person name="Lippi Y."/>
            <person name="Lorenzon L."/>
            <person name="Mandel J.R."/>
            <person name="Marage G."/>
            <person name="Marchand G."/>
            <person name="Marquand E."/>
            <person name="Bret-Mestries E."/>
            <person name="Morien E."/>
            <person name="Nambeesan S."/>
            <person name="Nguyen T."/>
            <person name="Pegot-Espagnet P."/>
            <person name="Pouilly N."/>
            <person name="Raftis F."/>
            <person name="Sallet E."/>
            <person name="Schiex T."/>
            <person name="Thomas J."/>
            <person name="Vandecasteele C."/>
            <person name="Vares D."/>
            <person name="Vear F."/>
            <person name="Vautrin S."/>
            <person name="Crespi M."/>
            <person name="Mangin B."/>
            <person name="Burke J.M."/>
            <person name="Salse J."/>
            <person name="Munos S."/>
            <person name="Vincourt P."/>
            <person name="Rieseberg L.H."/>
            <person name="Langlade N.B."/>
        </authorList>
    </citation>
    <scope>NUCLEOTIDE SEQUENCE [LARGE SCALE GENOMIC DNA]</scope>
    <source>
        <strain evidence="4">cv. SF193</strain>
        <tissue evidence="2">Leaves</tissue>
    </source>
</reference>